<dbReference type="Pfam" id="PF13751">
    <property type="entry name" value="DDE_Tnp_1_6"/>
    <property type="match status" value="1"/>
</dbReference>
<name>A0A1B9DH52_9FLAO</name>
<evidence type="ECO:0000313" key="4">
    <source>
        <dbReference type="EMBL" id="OCB68969.1"/>
    </source>
</evidence>
<evidence type="ECO:0000313" key="6">
    <source>
        <dbReference type="Proteomes" id="UP000321579"/>
    </source>
</evidence>
<reference evidence="3 6" key="3">
    <citation type="submission" date="2019-07" db="EMBL/GenBank/DDBJ databases">
        <title>Whole genome shotgun sequence of Flavobacterium glycines NBRC 105008.</title>
        <authorList>
            <person name="Hosoyama A."/>
            <person name="Uohara A."/>
            <person name="Ohji S."/>
            <person name="Ichikawa N."/>
        </authorList>
    </citation>
    <scope>NUCLEOTIDE SEQUENCE [LARGE SCALE GENOMIC DNA]</scope>
    <source>
        <strain evidence="3 6">NBRC 105008</strain>
    </source>
</reference>
<evidence type="ECO:0000259" key="2">
    <source>
        <dbReference type="Pfam" id="PF13751"/>
    </source>
</evidence>
<protein>
    <submittedName>
        <fullName evidence="3 4">Transposase</fullName>
    </submittedName>
</protein>
<accession>A0A1B9DH52</accession>
<evidence type="ECO:0000259" key="1">
    <source>
        <dbReference type="Pfam" id="PF05598"/>
    </source>
</evidence>
<dbReference type="InterPro" id="IPR025668">
    <property type="entry name" value="Tnp_DDE_dom"/>
</dbReference>
<comment type="caution">
    <text evidence="4">The sequence shown here is derived from an EMBL/GenBank/DDBJ whole genome shotgun (WGS) entry which is preliminary data.</text>
</comment>
<feature type="domain" description="Transposase InsH N-terminal" evidence="1">
    <location>
        <begin position="16"/>
        <end position="109"/>
    </location>
</feature>
<dbReference type="RefSeq" id="WP_066329945.1">
    <property type="nucleotide sequence ID" value="NZ_BJVF01000002.1"/>
</dbReference>
<reference evidence="4" key="2">
    <citation type="submission" date="2016-03" db="EMBL/GenBank/DDBJ databases">
        <authorList>
            <person name="Ploux O."/>
        </authorList>
    </citation>
    <scope>NUCLEOTIDE SEQUENCE</scope>
    <source>
        <strain evidence="4">NBRC 105008</strain>
    </source>
</reference>
<organism evidence="4 5">
    <name type="scientific">Flavobacterium glycines</name>
    <dbReference type="NCBI Taxonomy" id="551990"/>
    <lineage>
        <taxon>Bacteria</taxon>
        <taxon>Pseudomonadati</taxon>
        <taxon>Bacteroidota</taxon>
        <taxon>Flavobacteriia</taxon>
        <taxon>Flavobacteriales</taxon>
        <taxon>Flavobacteriaceae</taxon>
        <taxon>Flavobacterium</taxon>
    </lineage>
</organism>
<gene>
    <name evidence="4" type="ORF">FBGL_15495</name>
    <name evidence="3" type="ORF">FGL01_19090</name>
</gene>
<dbReference type="AlphaFoldDB" id="A0A1B9DH52"/>
<evidence type="ECO:0000313" key="5">
    <source>
        <dbReference type="Proteomes" id="UP000093226"/>
    </source>
</evidence>
<dbReference type="InterPro" id="IPR047629">
    <property type="entry name" value="IS1182_transpos"/>
</dbReference>
<dbReference type="EMBL" id="BJVF01000002">
    <property type="protein sequence ID" value="GEL11170.1"/>
    <property type="molecule type" value="Genomic_DNA"/>
</dbReference>
<dbReference type="PANTHER" id="PTHR33408:SF2">
    <property type="entry name" value="TRANSPOSASE DDE DOMAIN-CONTAINING PROTEIN"/>
    <property type="match status" value="1"/>
</dbReference>
<dbReference type="Proteomes" id="UP000321579">
    <property type="component" value="Unassembled WGS sequence"/>
</dbReference>
<dbReference type="NCBIfam" id="NF033551">
    <property type="entry name" value="transpos_IS1182"/>
    <property type="match status" value="1"/>
</dbReference>
<feature type="domain" description="Transposase DDE" evidence="2">
    <location>
        <begin position="343"/>
        <end position="465"/>
    </location>
</feature>
<dbReference type="EMBL" id="LVEO01000029">
    <property type="protein sequence ID" value="OCB68969.1"/>
    <property type="molecule type" value="Genomic_DNA"/>
</dbReference>
<dbReference type="Pfam" id="PF05598">
    <property type="entry name" value="DUF772"/>
    <property type="match status" value="1"/>
</dbReference>
<reference evidence="5" key="1">
    <citation type="submission" date="2016-03" db="EMBL/GenBank/DDBJ databases">
        <title>Draft genome sequence of Paenibacillus glacialis DSM 22343.</title>
        <authorList>
            <person name="Shin S.-K."/>
            <person name="Yi H."/>
        </authorList>
    </citation>
    <scope>NUCLEOTIDE SEQUENCE [LARGE SCALE GENOMIC DNA]</scope>
    <source>
        <strain evidence="5">NBRC 105008</strain>
    </source>
</reference>
<proteinExistence type="predicted"/>
<sequence length="514" mass="59241">MQHITGISRYQMQIISLEDRISNENPVRFIDVFVEQISLESLGFLSKTIKSEGRPSFDSKVFLKIYLYGYLNGLRSSRKLEKECVRNLELQWLLCGIVPNYHSISDFRKHNPLGLKKLFKLFVSFLKDTDLIAGETIAIDGTKSRAHNSKKANFSQKKIDQHLAYIEEKTQEYLSDLAQNDQNDSSVSISKIQEKIDRLKTNKIRYEFLEEKLKTSGEPQISTTDEDARALLVQGQVVEVSYNIQAAVDAKHNLVVATHTINRNDRNALAAIAIEAKENLEIATYTALVDKGYHNGREITQCKDHNITTIVAHQEQGKSNENGTQPEYLVAKFKYNKEYDTYTCPQDEILKTTGRWHKKTGRTENSGYQFKKYRTPACKECPVKDLCTSRTGGREIDRSEYADAVEENNKRYQENQQLYRKRQEINEHIFGTIKRQWGYNHTNLTGLEKVNGEHSLIMLVYNIKRSINILGVPDLIAKIKNWNARYPTNGFVFVKTIYLKLKSAFVFCQTKFTT</sequence>
<evidence type="ECO:0000313" key="3">
    <source>
        <dbReference type="EMBL" id="GEL11170.1"/>
    </source>
</evidence>
<dbReference type="PANTHER" id="PTHR33408">
    <property type="entry name" value="TRANSPOSASE"/>
    <property type="match status" value="1"/>
</dbReference>
<dbReference type="Proteomes" id="UP000093226">
    <property type="component" value="Unassembled WGS sequence"/>
</dbReference>
<dbReference type="InterPro" id="IPR008490">
    <property type="entry name" value="Transposase_InsH_N"/>
</dbReference>